<keyword evidence="1" id="KW-1133">Transmembrane helix</keyword>
<feature type="transmembrane region" description="Helical" evidence="1">
    <location>
        <begin position="215"/>
        <end position="239"/>
    </location>
</feature>
<keyword evidence="2" id="KW-0966">Cell projection</keyword>
<dbReference type="EMBL" id="ASGZ01000037">
    <property type="protein sequence ID" value="ESP87941.1"/>
    <property type="molecule type" value="Genomic_DNA"/>
</dbReference>
<name>V4GS83_9EURY</name>
<evidence type="ECO:0000313" key="2">
    <source>
        <dbReference type="EMBL" id="ESP87941.1"/>
    </source>
</evidence>
<feature type="transmembrane region" description="Helical" evidence="1">
    <location>
        <begin position="439"/>
        <end position="464"/>
    </location>
</feature>
<evidence type="ECO:0000256" key="1">
    <source>
        <dbReference type="SAM" id="Phobius"/>
    </source>
</evidence>
<evidence type="ECO:0000313" key="3">
    <source>
        <dbReference type="Proteomes" id="UP000017840"/>
    </source>
</evidence>
<dbReference type="STRING" id="1324957.K933_11511"/>
<feature type="transmembrane region" description="Helical" evidence="1">
    <location>
        <begin position="122"/>
        <end position="140"/>
    </location>
</feature>
<dbReference type="InterPro" id="IPR002798">
    <property type="entry name" value="SpoIIM-like"/>
</dbReference>
<feature type="transmembrane region" description="Helical" evidence="1">
    <location>
        <begin position="20"/>
        <end position="41"/>
    </location>
</feature>
<dbReference type="eggNOG" id="arCOG01994">
    <property type="taxonomic scope" value="Archaea"/>
</dbReference>
<dbReference type="PANTHER" id="PTHR35337:SF1">
    <property type="entry name" value="SLR1478 PROTEIN"/>
    <property type="match status" value="1"/>
</dbReference>
<gene>
    <name evidence="2" type="ORF">K933_11511</name>
</gene>
<dbReference type="Pfam" id="PF01944">
    <property type="entry name" value="SpoIIM"/>
    <property type="match status" value="1"/>
</dbReference>
<keyword evidence="1" id="KW-0812">Transmembrane</keyword>
<keyword evidence="3" id="KW-1185">Reference proteome</keyword>
<accession>V4GS83</accession>
<dbReference type="PANTHER" id="PTHR35337">
    <property type="entry name" value="SLR1478 PROTEIN"/>
    <property type="match status" value="1"/>
</dbReference>
<feature type="transmembrane region" description="Helical" evidence="1">
    <location>
        <begin position="470"/>
        <end position="488"/>
    </location>
</feature>
<feature type="transmembrane region" description="Helical" evidence="1">
    <location>
        <begin position="289"/>
        <end position="307"/>
    </location>
</feature>
<sequence length="538" mass="53798">MSPSPTDRSRSVSGALTAAGRLLVGRPAAVLPAYLLALGALPAARTPLLVALGAAVGLLVVDGRIEAVVRAFSDVERDAATPGGGGVFDGFGGFGGFGGDPATPTFTPEQQDALAGLATPEVGWLLGVGLLCTLVAALVLQSVAAAVTRETVWAALDGRDPLVDGVRGSRRWTSFLGLALLRAAVVAAFVGVPLAILLTLAAVKATLGLALGGPLVAVGGLVALLVLLALSFADAAVVVDGVGSLTAARRSLGFVRHHLGAAVGYALVTFGVTVGVAVAFALLGLLGVSQLNAVVVPLVVAPLLDGFETALYAGRARTGLGTDERYGNPGAVGRGPDRPGAATRVRRTFARGWRELVGFTRGHLVAVAAAHAVLFGSIVVGYAVTARYGVSLGPPGDVSNVFGAFPLGTFVTIAANNWLVAAGSAYGGLAFGLPAAASLGFNGALVGALAGVFDLAAFLALVAPHGVVELPALALAGALGFHLGVVGWRGVRGRTDAPAVAGEIRRAAYVLVGLALLLVVASFVESFLTPRVAAWVLA</sequence>
<feature type="transmembrane region" description="Helical" evidence="1">
    <location>
        <begin position="508"/>
        <end position="528"/>
    </location>
</feature>
<organism evidence="2 3">
    <name type="scientific">Candidatus Halobonum tyrrellensis G22</name>
    <dbReference type="NCBI Taxonomy" id="1324957"/>
    <lineage>
        <taxon>Archaea</taxon>
        <taxon>Methanobacteriati</taxon>
        <taxon>Methanobacteriota</taxon>
        <taxon>Stenosarchaea group</taxon>
        <taxon>Halobacteria</taxon>
        <taxon>Halobacteriales</taxon>
        <taxon>Haloferacaceae</taxon>
        <taxon>Candidatus Halobonum</taxon>
    </lineage>
</organism>
<keyword evidence="1" id="KW-0472">Membrane</keyword>
<dbReference type="Proteomes" id="UP000017840">
    <property type="component" value="Unassembled WGS sequence"/>
</dbReference>
<feature type="transmembrane region" description="Helical" evidence="1">
    <location>
        <begin position="259"/>
        <end position="283"/>
    </location>
</feature>
<feature type="transmembrane region" description="Helical" evidence="1">
    <location>
        <begin position="364"/>
        <end position="384"/>
    </location>
</feature>
<keyword evidence="2" id="KW-0282">Flagellum</keyword>
<dbReference type="RefSeq" id="WP_023394882.1">
    <property type="nucleotide sequence ID" value="NZ_ASGZ01000037.1"/>
</dbReference>
<keyword evidence="2" id="KW-0969">Cilium</keyword>
<dbReference type="OrthoDB" id="343191at2157"/>
<comment type="caution">
    <text evidence="2">The sequence shown here is derived from an EMBL/GenBank/DDBJ whole genome shotgun (WGS) entry which is preliminary data.</text>
</comment>
<proteinExistence type="predicted"/>
<feature type="transmembrane region" description="Helical" evidence="1">
    <location>
        <begin position="404"/>
        <end position="427"/>
    </location>
</feature>
<protein>
    <submittedName>
        <fullName evidence="2">Flagella integral membrane protein</fullName>
    </submittedName>
</protein>
<feature type="transmembrane region" description="Helical" evidence="1">
    <location>
        <begin position="179"/>
        <end position="203"/>
    </location>
</feature>
<dbReference type="AlphaFoldDB" id="V4GS83"/>
<reference evidence="2 3" key="1">
    <citation type="journal article" date="2013" name="Genome Announc.">
        <title>Draft Genome Sequence of 'Candidatus Halobonum tyrrellensis' Strain G22, Isolated from the Hypersaline Waters of Lake Tyrrell, Australia.</title>
        <authorList>
            <person name="Ugalde J.A."/>
            <person name="Narasingarao P."/>
            <person name="Kuo S."/>
            <person name="Podell S."/>
            <person name="Allen E.E."/>
        </authorList>
    </citation>
    <scope>NUCLEOTIDE SEQUENCE [LARGE SCALE GENOMIC DNA]</scope>
    <source>
        <strain evidence="2 3">G22</strain>
    </source>
</reference>